<feature type="domain" description="NTF2" evidence="9">
    <location>
        <begin position="355"/>
        <end position="526"/>
    </location>
</feature>
<evidence type="ECO:0000259" key="10">
    <source>
        <dbReference type="PROSITE" id="PS51281"/>
    </source>
</evidence>
<dbReference type="InterPro" id="IPR012677">
    <property type="entry name" value="Nucleotide-bd_a/b_plait_sf"/>
</dbReference>
<evidence type="ECO:0000256" key="1">
    <source>
        <dbReference type="ARBA" id="ARBA00004123"/>
    </source>
</evidence>
<dbReference type="PANTHER" id="PTHR10662:SF22">
    <property type="entry name" value="NUCLEAR RNA EXPORT FACTOR 1"/>
    <property type="match status" value="1"/>
</dbReference>
<dbReference type="GO" id="GO:0005634">
    <property type="term" value="C:nucleus"/>
    <property type="evidence" value="ECO:0007669"/>
    <property type="project" value="UniProtKB-SubCell"/>
</dbReference>
<dbReference type="Pfam" id="PF22602">
    <property type="entry name" value="NXF_NTF2"/>
    <property type="match status" value="1"/>
</dbReference>
<dbReference type="SUPFAM" id="SSF54427">
    <property type="entry name" value="NTF2-like"/>
    <property type="match status" value="1"/>
</dbReference>
<dbReference type="Gene3D" id="1.10.8.10">
    <property type="entry name" value="DNA helicase RuvA subunit, C-terminal domain"/>
    <property type="match status" value="1"/>
</dbReference>
<evidence type="ECO:0000256" key="6">
    <source>
        <dbReference type="ARBA" id="ARBA00022816"/>
    </source>
</evidence>
<evidence type="ECO:0000313" key="12">
    <source>
        <dbReference type="WBParaSite" id="L893_g9213.t1"/>
    </source>
</evidence>
<dbReference type="FunFam" id="1.10.8.10:FF:000018">
    <property type="entry name" value="Nuclear RNA export factor 1"/>
    <property type="match status" value="1"/>
</dbReference>
<evidence type="ECO:0000256" key="4">
    <source>
        <dbReference type="ARBA" id="ARBA00022614"/>
    </source>
</evidence>
<reference evidence="12" key="1">
    <citation type="submission" date="2016-11" db="UniProtKB">
        <authorList>
            <consortium name="WormBaseParasite"/>
        </authorList>
    </citation>
    <scope>IDENTIFICATION</scope>
</reference>
<dbReference type="Proteomes" id="UP000095287">
    <property type="component" value="Unplaced"/>
</dbReference>
<dbReference type="SUPFAM" id="SSF52058">
    <property type="entry name" value="L domain-like"/>
    <property type="match status" value="1"/>
</dbReference>
<dbReference type="PROSITE" id="PS51281">
    <property type="entry name" value="TAP_C"/>
    <property type="match status" value="1"/>
</dbReference>
<evidence type="ECO:0000313" key="11">
    <source>
        <dbReference type="Proteomes" id="UP000095287"/>
    </source>
</evidence>
<feature type="domain" description="TAP-C" evidence="10">
    <location>
        <begin position="588"/>
        <end position="639"/>
    </location>
</feature>
<keyword evidence="3" id="KW-0813">Transport</keyword>
<dbReference type="PROSITE" id="PS51450">
    <property type="entry name" value="LRR"/>
    <property type="match status" value="1"/>
</dbReference>
<dbReference type="Gene3D" id="3.30.70.330">
    <property type="match status" value="1"/>
</dbReference>
<dbReference type="InterPro" id="IPR032710">
    <property type="entry name" value="NTF2-like_dom_sf"/>
</dbReference>
<proteinExistence type="inferred from homology"/>
<dbReference type="Gene3D" id="3.80.10.10">
    <property type="entry name" value="Ribonuclease Inhibitor"/>
    <property type="match status" value="1"/>
</dbReference>
<dbReference type="InterPro" id="IPR002075">
    <property type="entry name" value="NTF2_dom"/>
</dbReference>
<sequence>MSGERRSRRDVKSRTMNRFRGLEDDDEGDGAYDNNRRRGGLANLIGRVTATTNASQLIRKIAEKRQREEARSTGGRAENRPQVYMVKIIKAGKTAPDVIFKAVSQRMVNFKPYLIRPDEKGNMLLYVGDEDSAEAIKGMSRRICDPDAKGVKFPIAVTKTCAIWNKIPPENVELIKRAVGSRFNEADLSLDLTDFGNDPEFRKHGIAVALTRNEVMIAIADIIDEHFSGITALSLRNNRLRTLDYVANFICRAPKIKTLDLSNNAIEKADQLEKLRGWNIETLFMENCPIGTTFTDGMEYVRMVHGIFPAVTLLDGVAVTRQIDVTEAVSGPKKEEPELPAVRNGFTPDPALEETIKKFIMEYLTLYDGEDGRKSRQKLFDAYDEDLFDAYDEDATFTCVQENLFDGMSKPFYPDRDAQLYYRRNSHNILHEEKWTRYRDKIVKTGRMAIAAELSAMPLTTHIMDSLVLDIFSVSDTFLTFVLQGLFRDGSQAFKNDGEMCYFSRTFTVLPRDGGRVVVANDMLTLSAISDLTLTRYKNLLTKASVASLEQPATANQAIAAMAQMSVTGAMQQQPEPVPTGYDTTDPNIRRQMVEQFCLQSGMKAEWATKCLEDQNWNYEAAGKIFMDLKDQIPRDAFQ</sequence>
<keyword evidence="7" id="KW-0539">Nucleus</keyword>
<evidence type="ECO:0000256" key="5">
    <source>
        <dbReference type="ARBA" id="ARBA00022737"/>
    </source>
</evidence>
<dbReference type="SUPFAM" id="SSF46934">
    <property type="entry name" value="UBA-like"/>
    <property type="match status" value="1"/>
</dbReference>
<dbReference type="Pfam" id="PF03943">
    <property type="entry name" value="TAP_C"/>
    <property type="match status" value="1"/>
</dbReference>
<evidence type="ECO:0000259" key="9">
    <source>
        <dbReference type="PROSITE" id="PS50177"/>
    </source>
</evidence>
<dbReference type="InterPro" id="IPR030217">
    <property type="entry name" value="NXF_fam"/>
</dbReference>
<keyword evidence="4" id="KW-0433">Leucine-rich repeat</keyword>
<dbReference type="InterPro" id="IPR001611">
    <property type="entry name" value="Leu-rich_rpt"/>
</dbReference>
<comment type="subcellular location">
    <subcellularLocation>
        <location evidence="1">Nucleus</location>
    </subcellularLocation>
</comment>
<dbReference type="GO" id="GO:0016973">
    <property type="term" value="P:poly(A)+ mRNA export from nucleus"/>
    <property type="evidence" value="ECO:0007669"/>
    <property type="project" value="TreeGrafter"/>
</dbReference>
<dbReference type="Pfam" id="PF24048">
    <property type="entry name" value="LRR_NXF1-5"/>
    <property type="match status" value="1"/>
</dbReference>
<evidence type="ECO:0000256" key="3">
    <source>
        <dbReference type="ARBA" id="ARBA00022448"/>
    </source>
</evidence>
<keyword evidence="5" id="KW-0677">Repeat</keyword>
<comment type="similarity">
    <text evidence="2">Belongs to the NXF family.</text>
</comment>
<dbReference type="SMART" id="SM00804">
    <property type="entry name" value="TAP_C"/>
    <property type="match status" value="1"/>
</dbReference>
<dbReference type="WBParaSite" id="L893_g9213.t1">
    <property type="protein sequence ID" value="L893_g9213.t1"/>
    <property type="gene ID" value="L893_g9213"/>
</dbReference>
<accession>A0A1I8AU22</accession>
<dbReference type="GO" id="GO:0003723">
    <property type="term" value="F:RNA binding"/>
    <property type="evidence" value="ECO:0007669"/>
    <property type="project" value="TreeGrafter"/>
</dbReference>
<dbReference type="Gene3D" id="3.10.450.50">
    <property type="match status" value="1"/>
</dbReference>
<feature type="region of interest" description="Disordered" evidence="8">
    <location>
        <begin position="1"/>
        <end position="36"/>
    </location>
</feature>
<keyword evidence="6" id="KW-0509">mRNA transport</keyword>
<protein>
    <submittedName>
        <fullName evidence="12">TAP-C domain-containing protein</fullName>
    </submittedName>
</protein>
<feature type="compositionally biased region" description="Basic and acidic residues" evidence="8">
    <location>
        <begin position="1"/>
        <end position="13"/>
    </location>
</feature>
<dbReference type="FunFam" id="3.80.10.10:FF:000384">
    <property type="entry name" value="Nuclear RNA export factor 1"/>
    <property type="match status" value="1"/>
</dbReference>
<organism evidence="11 12">
    <name type="scientific">Steinernema glaseri</name>
    <dbReference type="NCBI Taxonomy" id="37863"/>
    <lineage>
        <taxon>Eukaryota</taxon>
        <taxon>Metazoa</taxon>
        <taxon>Ecdysozoa</taxon>
        <taxon>Nematoda</taxon>
        <taxon>Chromadorea</taxon>
        <taxon>Rhabditida</taxon>
        <taxon>Tylenchina</taxon>
        <taxon>Panagrolaimomorpha</taxon>
        <taxon>Strongyloidoidea</taxon>
        <taxon>Steinernematidae</taxon>
        <taxon>Steinernema</taxon>
    </lineage>
</organism>
<name>A0A1I8AU22_9BILA</name>
<dbReference type="CDD" id="cd14342">
    <property type="entry name" value="UBA_TAP-C"/>
    <property type="match status" value="1"/>
</dbReference>
<dbReference type="InterPro" id="IPR009060">
    <property type="entry name" value="UBA-like_sf"/>
</dbReference>
<evidence type="ECO:0000256" key="7">
    <source>
        <dbReference type="ARBA" id="ARBA00023242"/>
    </source>
</evidence>
<evidence type="ECO:0000256" key="2">
    <source>
        <dbReference type="ARBA" id="ARBA00009285"/>
    </source>
</evidence>
<dbReference type="PROSITE" id="PS50177">
    <property type="entry name" value="NTF2_DOMAIN"/>
    <property type="match status" value="1"/>
</dbReference>
<dbReference type="PANTHER" id="PTHR10662">
    <property type="entry name" value="NUCLEAR RNA EXPORT FACTOR"/>
    <property type="match status" value="1"/>
</dbReference>
<evidence type="ECO:0000256" key="8">
    <source>
        <dbReference type="SAM" id="MobiDB-lite"/>
    </source>
</evidence>
<dbReference type="InterPro" id="IPR018222">
    <property type="entry name" value="Nuclear_transport_factor_2_euk"/>
</dbReference>
<dbReference type="InterPro" id="IPR005637">
    <property type="entry name" value="TAP_C_dom"/>
</dbReference>
<dbReference type="AlphaFoldDB" id="A0A1I8AU22"/>
<dbReference type="InterPro" id="IPR032675">
    <property type="entry name" value="LRR_dom_sf"/>
</dbReference>
<keyword evidence="11" id="KW-1185">Reference proteome</keyword>
<dbReference type="InterPro" id="IPR057125">
    <property type="entry name" value="NXF1/2/3/5-like_LRR"/>
</dbReference>